<keyword evidence="3" id="KW-0949">S-adenosyl-L-methionine</keyword>
<protein>
    <submittedName>
        <fullName evidence="5">Methyltransferase</fullName>
    </submittedName>
</protein>
<dbReference type="Proteomes" id="UP000320948">
    <property type="component" value="Unassembled WGS sequence"/>
</dbReference>
<evidence type="ECO:0000256" key="2">
    <source>
        <dbReference type="ARBA" id="ARBA00022679"/>
    </source>
</evidence>
<organism evidence="5 6">
    <name type="scientific">Blastochloris viridis</name>
    <name type="common">Rhodopseudomonas viridis</name>
    <dbReference type="NCBI Taxonomy" id="1079"/>
    <lineage>
        <taxon>Bacteria</taxon>
        <taxon>Pseudomonadati</taxon>
        <taxon>Pseudomonadota</taxon>
        <taxon>Alphaproteobacteria</taxon>
        <taxon>Hyphomicrobiales</taxon>
        <taxon>Blastochloridaceae</taxon>
        <taxon>Blastochloris</taxon>
    </lineage>
</organism>
<dbReference type="EMBL" id="VAFM01000001">
    <property type="protein sequence ID" value="TKW61903.1"/>
    <property type="molecule type" value="Genomic_DNA"/>
</dbReference>
<comment type="caution">
    <text evidence="5">The sequence shown here is derived from an EMBL/GenBank/DDBJ whole genome shotgun (WGS) entry which is preliminary data.</text>
</comment>
<dbReference type="GO" id="GO:0008168">
    <property type="term" value="F:methyltransferase activity"/>
    <property type="evidence" value="ECO:0007669"/>
    <property type="project" value="UniProtKB-KW"/>
</dbReference>
<dbReference type="Gene3D" id="2.60.40.1180">
    <property type="entry name" value="Golgi alpha-mannosidase II"/>
    <property type="match status" value="1"/>
</dbReference>
<dbReference type="InterPro" id="IPR019614">
    <property type="entry name" value="SAM-dep_methyl-trfase"/>
</dbReference>
<dbReference type="SUPFAM" id="SSF53335">
    <property type="entry name" value="S-adenosyl-L-methionine-dependent methyltransferases"/>
    <property type="match status" value="1"/>
</dbReference>
<dbReference type="CDD" id="cd02440">
    <property type="entry name" value="AdoMet_MTases"/>
    <property type="match status" value="1"/>
</dbReference>
<dbReference type="InterPro" id="IPR029063">
    <property type="entry name" value="SAM-dependent_MTases_sf"/>
</dbReference>
<dbReference type="InterPro" id="IPR013780">
    <property type="entry name" value="Glyco_hydro_b"/>
</dbReference>
<dbReference type="Gene3D" id="3.40.50.150">
    <property type="entry name" value="Vaccinia Virus protein VP39"/>
    <property type="match status" value="1"/>
</dbReference>
<gene>
    <name evidence="5" type="ORF">DI628_04590</name>
</gene>
<accession>A0A6N4R5D8</accession>
<evidence type="ECO:0000256" key="1">
    <source>
        <dbReference type="ARBA" id="ARBA00022603"/>
    </source>
</evidence>
<proteinExistence type="predicted"/>
<reference evidence="5 6" key="1">
    <citation type="journal article" date="2017" name="Nat. Commun.">
        <title>In situ click chemistry generation of cyclooxygenase-2 inhibitors.</title>
        <authorList>
            <person name="Bhardwaj A."/>
            <person name="Kaur J."/>
            <person name="Wuest M."/>
            <person name="Wuest F."/>
        </authorList>
    </citation>
    <scope>NUCLEOTIDE SEQUENCE [LARGE SCALE GENOMIC DNA]</scope>
    <source>
        <strain evidence="5">S2_018_000_R2_106</strain>
    </source>
</reference>
<evidence type="ECO:0000256" key="3">
    <source>
        <dbReference type="ARBA" id="ARBA00022691"/>
    </source>
</evidence>
<keyword evidence="2 5" id="KW-0808">Transferase</keyword>
<dbReference type="GO" id="GO:0032259">
    <property type="term" value="P:methylation"/>
    <property type="evidence" value="ECO:0007669"/>
    <property type="project" value="UniProtKB-KW"/>
</dbReference>
<name>A0A6N4R5D8_BLAVI</name>
<feature type="domain" description="S-adenosylmethionine-dependent methyltransferase" evidence="4">
    <location>
        <begin position="86"/>
        <end position="212"/>
    </location>
</feature>
<evidence type="ECO:0000313" key="5">
    <source>
        <dbReference type="EMBL" id="TKW61903.1"/>
    </source>
</evidence>
<keyword evidence="1 5" id="KW-0489">Methyltransferase</keyword>
<dbReference type="Pfam" id="PF10672">
    <property type="entry name" value="Methyltrans_SAM"/>
    <property type="match status" value="1"/>
</dbReference>
<dbReference type="PANTHER" id="PTHR43042">
    <property type="entry name" value="SAM-DEPENDENT METHYLTRANSFERASE"/>
    <property type="match status" value="1"/>
</dbReference>
<evidence type="ECO:0000313" key="6">
    <source>
        <dbReference type="Proteomes" id="UP000320948"/>
    </source>
</evidence>
<evidence type="ECO:0000259" key="4">
    <source>
        <dbReference type="Pfam" id="PF10672"/>
    </source>
</evidence>
<sequence length="295" mass="32709">MTVKASLNAPLLLEPTQVDYVLLDSGHGRKLERLGGVVSNRPEPQAVWAPKLPESEWKKAVAVFAPKANDEDGDSGNWEVAKGVPDAWDVSYGKLIFKGRLTPFRHLGCFPDQSPQWAWLEQTIKPGMKVLNLFGYTGVASMVAAAAGAEVTHVDASKKAIGYGRENLELNGMKDAKIRWMLDDCFAFVAREVRRGNSYDIIIMDPPKYGRGPDGERWDFFGGMPEFLENIAKLTKPQGHVWLTAYALRVSSVALGTMLAETMPKGTTEIGEFVSVDNFGRRFTNSMWARWNGRA</sequence>
<dbReference type="AlphaFoldDB" id="A0A6N4R5D8"/>
<dbReference type="PANTHER" id="PTHR43042:SF2">
    <property type="entry name" value="SAM-DEPENDENT METHYLTRANSFERASE"/>
    <property type="match status" value="1"/>
</dbReference>